<evidence type="ECO:0000256" key="2">
    <source>
        <dbReference type="ARBA" id="ARBA00022692"/>
    </source>
</evidence>
<evidence type="ECO:0000256" key="1">
    <source>
        <dbReference type="ARBA" id="ARBA00004370"/>
    </source>
</evidence>
<dbReference type="SUPFAM" id="SSF48726">
    <property type="entry name" value="Immunoglobulin"/>
    <property type="match status" value="1"/>
</dbReference>
<dbReference type="InterPro" id="IPR013783">
    <property type="entry name" value="Ig-like_fold"/>
</dbReference>
<feature type="non-terminal residue" evidence="5">
    <location>
        <position position="166"/>
    </location>
</feature>
<evidence type="ECO:0000256" key="3">
    <source>
        <dbReference type="ARBA" id="ARBA00023136"/>
    </source>
</evidence>
<dbReference type="EMBL" id="QNUK01000242">
    <property type="protein sequence ID" value="KAF5897252.1"/>
    <property type="molecule type" value="Genomic_DNA"/>
</dbReference>
<reference evidence="5" key="1">
    <citation type="submission" date="2020-07" db="EMBL/GenBank/DDBJ databases">
        <title>Clarias magur genome sequencing, assembly and annotation.</title>
        <authorList>
            <person name="Kushwaha B."/>
            <person name="Kumar R."/>
            <person name="Das P."/>
            <person name="Joshi C.G."/>
            <person name="Kumar D."/>
            <person name="Nagpure N.S."/>
            <person name="Pandey M."/>
            <person name="Agarwal S."/>
            <person name="Srivastava S."/>
            <person name="Singh M."/>
            <person name="Sahoo L."/>
            <person name="Jayasankar P."/>
            <person name="Meher P.K."/>
            <person name="Koringa P.G."/>
            <person name="Iquebal M.A."/>
            <person name="Das S.P."/>
            <person name="Bit A."/>
            <person name="Patnaik S."/>
            <person name="Patel N."/>
            <person name="Shah T.M."/>
            <person name="Hinsu A."/>
            <person name="Jena J.K."/>
        </authorList>
    </citation>
    <scope>NUCLEOTIDE SEQUENCE</scope>
    <source>
        <strain evidence="5">CIFAMagur01</strain>
        <tissue evidence="5">Testis</tissue>
    </source>
</reference>
<dbReference type="GO" id="GO:0004888">
    <property type="term" value="F:transmembrane signaling receptor activity"/>
    <property type="evidence" value="ECO:0007669"/>
    <property type="project" value="TreeGrafter"/>
</dbReference>
<proteinExistence type="predicted"/>
<dbReference type="GO" id="GO:0005886">
    <property type="term" value="C:plasma membrane"/>
    <property type="evidence" value="ECO:0007669"/>
    <property type="project" value="TreeGrafter"/>
</dbReference>
<gene>
    <name evidence="5" type="primary">clm8</name>
    <name evidence="5" type="ORF">DAT39_013032</name>
</gene>
<comment type="subcellular location">
    <subcellularLocation>
        <location evidence="1">Membrane</location>
    </subcellularLocation>
</comment>
<feature type="non-terminal residue" evidence="5">
    <location>
        <position position="1"/>
    </location>
</feature>
<dbReference type="OrthoDB" id="284782at2759"/>
<keyword evidence="3" id="KW-0472">Membrane</keyword>
<name>A0A8J4UGJ1_CLAMG</name>
<dbReference type="AlphaFoldDB" id="A0A8J4UGJ1"/>
<comment type="caution">
    <text evidence="5">The sequence shown here is derived from an EMBL/GenBank/DDBJ whole genome shotgun (WGS) entry which is preliminary data.</text>
</comment>
<dbReference type="PANTHER" id="PTHR11860:SF111">
    <property type="entry name" value="IMMUNOGLOBULIN SUBTYPE DOMAIN-CONTAINING PROTEIN"/>
    <property type="match status" value="1"/>
</dbReference>
<dbReference type="InterPro" id="IPR013106">
    <property type="entry name" value="Ig_V-set"/>
</dbReference>
<dbReference type="PANTHER" id="PTHR11860">
    <property type="entry name" value="POLYMERIC-IMMUNOGLOBULIN RECEPTOR"/>
    <property type="match status" value="1"/>
</dbReference>
<sequence>AGATLTGPNEVKQCAGRPVHITCHYHPFYRDNVKYWCEGYYFNHCRVLLRTGQSLPFYEPLQISDNKQGGFFTIHMKNAKAADSGWYWCAIERVSRHVSISMQLIISAEAEHCSVTESPQNVRKATTQPLTTCASTTFRTTTITTSTMHTTLKTADFTEIKHETVS</sequence>
<keyword evidence="6" id="KW-1185">Reference proteome</keyword>
<keyword evidence="2" id="KW-0812">Transmembrane</keyword>
<evidence type="ECO:0000313" key="5">
    <source>
        <dbReference type="EMBL" id="KAF5897252.1"/>
    </source>
</evidence>
<dbReference type="Gene3D" id="2.60.40.10">
    <property type="entry name" value="Immunoglobulins"/>
    <property type="match status" value="1"/>
</dbReference>
<accession>A0A8J4UGJ1</accession>
<protein>
    <submittedName>
        <fullName evidence="5">CMRF35-like molecule 3</fullName>
    </submittedName>
</protein>
<dbReference type="Proteomes" id="UP000727407">
    <property type="component" value="Unassembled WGS sequence"/>
</dbReference>
<dbReference type="InterPro" id="IPR036179">
    <property type="entry name" value="Ig-like_dom_sf"/>
</dbReference>
<dbReference type="InterPro" id="IPR050671">
    <property type="entry name" value="CD300_family_receptors"/>
</dbReference>
<organism evidence="5 6">
    <name type="scientific">Clarias magur</name>
    <name type="common">Asian catfish</name>
    <name type="synonym">Macropteronotus magur</name>
    <dbReference type="NCBI Taxonomy" id="1594786"/>
    <lineage>
        <taxon>Eukaryota</taxon>
        <taxon>Metazoa</taxon>
        <taxon>Chordata</taxon>
        <taxon>Craniata</taxon>
        <taxon>Vertebrata</taxon>
        <taxon>Euteleostomi</taxon>
        <taxon>Actinopterygii</taxon>
        <taxon>Neopterygii</taxon>
        <taxon>Teleostei</taxon>
        <taxon>Ostariophysi</taxon>
        <taxon>Siluriformes</taxon>
        <taxon>Clariidae</taxon>
        <taxon>Clarias</taxon>
    </lineage>
</organism>
<feature type="domain" description="Immunoglobulin V-set" evidence="4">
    <location>
        <begin position="7"/>
        <end position="93"/>
    </location>
</feature>
<evidence type="ECO:0000259" key="4">
    <source>
        <dbReference type="Pfam" id="PF07686"/>
    </source>
</evidence>
<dbReference type="Pfam" id="PF07686">
    <property type="entry name" value="V-set"/>
    <property type="match status" value="1"/>
</dbReference>
<evidence type="ECO:0000313" key="6">
    <source>
        <dbReference type="Proteomes" id="UP000727407"/>
    </source>
</evidence>